<keyword evidence="9" id="KW-1185">Reference proteome</keyword>
<dbReference type="GO" id="GO:0070979">
    <property type="term" value="P:protein K11-linked ubiquitination"/>
    <property type="evidence" value="ECO:0007669"/>
    <property type="project" value="TreeGrafter"/>
</dbReference>
<dbReference type="OrthoDB" id="24948at2759"/>
<accession>A0A6G1HKU3</accession>
<keyword evidence="5" id="KW-0131">Cell cycle</keyword>
<dbReference type="GO" id="GO:0051301">
    <property type="term" value="P:cell division"/>
    <property type="evidence" value="ECO:0007669"/>
    <property type="project" value="UniProtKB-KW"/>
</dbReference>
<feature type="compositionally biased region" description="Acidic residues" evidence="6">
    <location>
        <begin position="25"/>
        <end position="35"/>
    </location>
</feature>
<dbReference type="InterPro" id="IPR004939">
    <property type="entry name" value="APC_su10/DOC_dom"/>
</dbReference>
<comment type="similarity">
    <text evidence="1">Belongs to the APC10 family.</text>
</comment>
<evidence type="ECO:0000256" key="6">
    <source>
        <dbReference type="SAM" id="MobiDB-lite"/>
    </source>
</evidence>
<evidence type="ECO:0000259" key="7">
    <source>
        <dbReference type="PROSITE" id="PS51284"/>
    </source>
</evidence>
<keyword evidence="3" id="KW-0498">Mitosis</keyword>
<organism evidence="8 9">
    <name type="scientific">Trichodelitschia bisporula</name>
    <dbReference type="NCBI Taxonomy" id="703511"/>
    <lineage>
        <taxon>Eukaryota</taxon>
        <taxon>Fungi</taxon>
        <taxon>Dikarya</taxon>
        <taxon>Ascomycota</taxon>
        <taxon>Pezizomycotina</taxon>
        <taxon>Dothideomycetes</taxon>
        <taxon>Dothideomycetes incertae sedis</taxon>
        <taxon>Phaeotrichales</taxon>
        <taxon>Phaeotrichaceae</taxon>
        <taxon>Trichodelitschia</taxon>
    </lineage>
</organism>
<dbReference type="SUPFAM" id="SSF49785">
    <property type="entry name" value="Galactose-binding domain-like"/>
    <property type="match status" value="1"/>
</dbReference>
<protein>
    <submittedName>
        <fullName evidence="8">Galactose-binding like protein</fullName>
    </submittedName>
</protein>
<dbReference type="EMBL" id="ML996707">
    <property type="protein sequence ID" value="KAF2396457.1"/>
    <property type="molecule type" value="Genomic_DNA"/>
</dbReference>
<dbReference type="CDD" id="cd08366">
    <property type="entry name" value="APC10"/>
    <property type="match status" value="1"/>
</dbReference>
<feature type="compositionally biased region" description="Basic and acidic residues" evidence="6">
    <location>
        <begin position="36"/>
        <end position="45"/>
    </location>
</feature>
<gene>
    <name evidence="8" type="ORF">EJ06DRAFT_585320</name>
</gene>
<dbReference type="PANTHER" id="PTHR12936:SF0">
    <property type="entry name" value="ANAPHASE-PROMOTING COMPLEX SUBUNIT 10"/>
    <property type="match status" value="1"/>
</dbReference>
<proteinExistence type="inferred from homology"/>
<dbReference type="PANTHER" id="PTHR12936">
    <property type="entry name" value="ANAPHASE-PROMOTING COMPLEX 10"/>
    <property type="match status" value="1"/>
</dbReference>
<dbReference type="SMART" id="SM01337">
    <property type="entry name" value="APC10"/>
    <property type="match status" value="1"/>
</dbReference>
<reference evidence="8" key="1">
    <citation type="journal article" date="2020" name="Stud. Mycol.">
        <title>101 Dothideomycetes genomes: a test case for predicting lifestyles and emergence of pathogens.</title>
        <authorList>
            <person name="Haridas S."/>
            <person name="Albert R."/>
            <person name="Binder M."/>
            <person name="Bloem J."/>
            <person name="Labutti K."/>
            <person name="Salamov A."/>
            <person name="Andreopoulos B."/>
            <person name="Baker S."/>
            <person name="Barry K."/>
            <person name="Bills G."/>
            <person name="Bluhm B."/>
            <person name="Cannon C."/>
            <person name="Castanera R."/>
            <person name="Culley D."/>
            <person name="Daum C."/>
            <person name="Ezra D."/>
            <person name="Gonzalez J."/>
            <person name="Henrissat B."/>
            <person name="Kuo A."/>
            <person name="Liang C."/>
            <person name="Lipzen A."/>
            <person name="Lutzoni F."/>
            <person name="Magnuson J."/>
            <person name="Mondo S."/>
            <person name="Nolan M."/>
            <person name="Ohm R."/>
            <person name="Pangilinan J."/>
            <person name="Park H.-J."/>
            <person name="Ramirez L."/>
            <person name="Alfaro M."/>
            <person name="Sun H."/>
            <person name="Tritt A."/>
            <person name="Yoshinaga Y."/>
            <person name="Zwiers L.-H."/>
            <person name="Turgeon B."/>
            <person name="Goodwin S."/>
            <person name="Spatafora J."/>
            <person name="Crous P."/>
            <person name="Grigoriev I."/>
        </authorList>
    </citation>
    <scope>NUCLEOTIDE SEQUENCE</scope>
    <source>
        <strain evidence="8">CBS 262.69</strain>
    </source>
</reference>
<dbReference type="InterPro" id="IPR016901">
    <property type="entry name" value="APC10/Doc1"/>
</dbReference>
<dbReference type="AlphaFoldDB" id="A0A6G1HKU3"/>
<keyword evidence="2" id="KW-0132">Cell division</keyword>
<dbReference type="InterPro" id="IPR008979">
    <property type="entry name" value="Galactose-bd-like_sf"/>
</dbReference>
<keyword evidence="4" id="KW-0833">Ubl conjugation pathway</keyword>
<evidence type="ECO:0000313" key="8">
    <source>
        <dbReference type="EMBL" id="KAF2396457.1"/>
    </source>
</evidence>
<name>A0A6G1HKU3_9PEZI</name>
<sequence length="288" mass="32511">MANHANRIPEIFDPPSPLTHPGPELSEEDDEELSENEDHAEHDSPHSGQENSEEEEEEVEEDPMAVPTTYPPPPDGLKEVSSLASWTVSSNKPGCGVAELRQPTTSSYWQSDGPQPHHLNIHFFKMVELVSIRIYLDFELDESYTPTVIKFFAGTGYNDLQEFSVMTLSMPRGWLNVDFAGVMAPKVVKDDVAMTDADEDSETDEDEDPFLRCMLVQVRVCENHQNGKDTHLRAVQLFAKDAPESSKAMDMEKMGLPIMPKLKKAKPRIHFSQMLSEDKEWDSLPVLR</sequence>
<evidence type="ECO:0000256" key="5">
    <source>
        <dbReference type="ARBA" id="ARBA00023306"/>
    </source>
</evidence>
<evidence type="ECO:0000256" key="2">
    <source>
        <dbReference type="ARBA" id="ARBA00022618"/>
    </source>
</evidence>
<dbReference type="GO" id="GO:0005680">
    <property type="term" value="C:anaphase-promoting complex"/>
    <property type="evidence" value="ECO:0007669"/>
    <property type="project" value="InterPro"/>
</dbReference>
<dbReference type="Proteomes" id="UP000799640">
    <property type="component" value="Unassembled WGS sequence"/>
</dbReference>
<dbReference type="Pfam" id="PF03256">
    <property type="entry name" value="ANAPC10"/>
    <property type="match status" value="1"/>
</dbReference>
<evidence type="ECO:0000256" key="1">
    <source>
        <dbReference type="ARBA" id="ARBA00006762"/>
    </source>
</evidence>
<evidence type="ECO:0000313" key="9">
    <source>
        <dbReference type="Proteomes" id="UP000799640"/>
    </source>
</evidence>
<feature type="region of interest" description="Disordered" evidence="6">
    <location>
        <begin position="1"/>
        <end position="80"/>
    </location>
</feature>
<evidence type="ECO:0000256" key="4">
    <source>
        <dbReference type="ARBA" id="ARBA00022786"/>
    </source>
</evidence>
<dbReference type="Gene3D" id="2.60.120.260">
    <property type="entry name" value="Galactose-binding domain-like"/>
    <property type="match status" value="1"/>
</dbReference>
<evidence type="ECO:0000256" key="3">
    <source>
        <dbReference type="ARBA" id="ARBA00022776"/>
    </source>
</evidence>
<dbReference type="GO" id="GO:0031145">
    <property type="term" value="P:anaphase-promoting complex-dependent catabolic process"/>
    <property type="evidence" value="ECO:0007669"/>
    <property type="project" value="InterPro"/>
</dbReference>
<feature type="domain" description="DOC" evidence="7">
    <location>
        <begin position="56"/>
        <end position="264"/>
    </location>
</feature>
<dbReference type="PROSITE" id="PS51284">
    <property type="entry name" value="DOC"/>
    <property type="match status" value="1"/>
</dbReference>
<feature type="compositionally biased region" description="Acidic residues" evidence="6">
    <location>
        <begin position="51"/>
        <end position="63"/>
    </location>
</feature>